<reference evidence="1 2" key="1">
    <citation type="submission" date="2005-09" db="EMBL/GenBank/DDBJ databases">
        <authorList>
            <person name="Mural R.J."/>
            <person name="Li P.W."/>
            <person name="Adams M.D."/>
            <person name="Amanatides P.G."/>
            <person name="Baden-Tillson H."/>
            <person name="Barnstead M."/>
            <person name="Chin S.H."/>
            <person name="Dew I."/>
            <person name="Evans C.A."/>
            <person name="Ferriera S."/>
            <person name="Flanigan M."/>
            <person name="Fosler C."/>
            <person name="Glodek A."/>
            <person name="Gu Z."/>
            <person name="Holt R.A."/>
            <person name="Jennings D."/>
            <person name="Kraft C.L."/>
            <person name="Lu F."/>
            <person name="Nguyen T."/>
            <person name="Nusskern D.R."/>
            <person name="Pfannkoch C.M."/>
            <person name="Sitter C."/>
            <person name="Sutton G.G."/>
            <person name="Venter J.C."/>
            <person name="Wang Z."/>
            <person name="Woodage T."/>
            <person name="Zheng X.H."/>
            <person name="Zhong F."/>
        </authorList>
    </citation>
    <scope>NUCLEOTIDE SEQUENCE [LARGE SCALE GENOMIC DNA]</scope>
    <source>
        <strain>BN</strain>
        <strain evidence="2">Sprague-Dawley</strain>
    </source>
</reference>
<dbReference type="AlphaFoldDB" id="A6ILW9"/>
<evidence type="ECO:0000313" key="2">
    <source>
        <dbReference type="Proteomes" id="UP000234681"/>
    </source>
</evidence>
<gene>
    <name evidence="1" type="ORF">rCG_29982</name>
</gene>
<accession>A6ILW9</accession>
<evidence type="ECO:0000313" key="1">
    <source>
        <dbReference type="EMBL" id="EDM01820.1"/>
    </source>
</evidence>
<dbReference type="EMBL" id="CH473964">
    <property type="protein sequence ID" value="EDM01820.1"/>
    <property type="molecule type" value="Genomic_DNA"/>
</dbReference>
<sequence length="26" mass="2778">MNAADQFSLSPQGCFTKSLINGAFTE</sequence>
<organism evidence="1 2">
    <name type="scientific">Rattus norvegicus</name>
    <name type="common">Rat</name>
    <dbReference type="NCBI Taxonomy" id="10116"/>
    <lineage>
        <taxon>Eukaryota</taxon>
        <taxon>Metazoa</taxon>
        <taxon>Chordata</taxon>
        <taxon>Craniata</taxon>
        <taxon>Vertebrata</taxon>
        <taxon>Euteleostomi</taxon>
        <taxon>Mammalia</taxon>
        <taxon>Eutheria</taxon>
        <taxon>Euarchontoglires</taxon>
        <taxon>Glires</taxon>
        <taxon>Rodentia</taxon>
        <taxon>Myomorpha</taxon>
        <taxon>Muroidea</taxon>
        <taxon>Muridae</taxon>
        <taxon>Murinae</taxon>
        <taxon>Rattus</taxon>
    </lineage>
</organism>
<protein>
    <submittedName>
        <fullName evidence="1">RCG29982</fullName>
    </submittedName>
</protein>
<name>A6ILW9_RAT</name>
<proteinExistence type="predicted"/>
<dbReference type="Proteomes" id="UP000234681">
    <property type="component" value="Chromosome 4"/>
</dbReference>